<reference evidence="2 3" key="1">
    <citation type="submission" date="2024-05" db="EMBL/GenBank/DDBJ databases">
        <title>Roseateles sp. 2.12 16S ribosomal RNA gene Genome sequencing and assembly.</title>
        <authorList>
            <person name="Woo H."/>
        </authorList>
    </citation>
    <scope>NUCLEOTIDE SEQUENCE [LARGE SCALE GENOMIC DNA]</scope>
    <source>
        <strain evidence="2 3">2.12</strain>
    </source>
</reference>
<dbReference type="Proteomes" id="UP001462640">
    <property type="component" value="Unassembled WGS sequence"/>
</dbReference>
<organism evidence="2 3">
    <name type="scientific">Roseateles flavus</name>
    <dbReference type="NCBI Taxonomy" id="3149041"/>
    <lineage>
        <taxon>Bacteria</taxon>
        <taxon>Pseudomonadati</taxon>
        <taxon>Pseudomonadota</taxon>
        <taxon>Betaproteobacteria</taxon>
        <taxon>Burkholderiales</taxon>
        <taxon>Sphaerotilaceae</taxon>
        <taxon>Roseateles</taxon>
    </lineage>
</organism>
<dbReference type="Gene3D" id="2.40.10.10">
    <property type="entry name" value="Trypsin-like serine proteases"/>
    <property type="match status" value="2"/>
</dbReference>
<dbReference type="RefSeq" id="WP_347611773.1">
    <property type="nucleotide sequence ID" value="NZ_JBDPZC010000009.1"/>
</dbReference>
<keyword evidence="2" id="KW-0378">Hydrolase</keyword>
<dbReference type="GO" id="GO:0008233">
    <property type="term" value="F:peptidase activity"/>
    <property type="evidence" value="ECO:0007669"/>
    <property type="project" value="UniProtKB-KW"/>
</dbReference>
<dbReference type="PANTHER" id="PTHR43019:SF23">
    <property type="entry name" value="PROTEASE DO-LIKE 5, CHLOROPLASTIC"/>
    <property type="match status" value="1"/>
</dbReference>
<protein>
    <submittedName>
        <fullName evidence="2">Serine protease</fullName>
    </submittedName>
</protein>
<evidence type="ECO:0000313" key="3">
    <source>
        <dbReference type="Proteomes" id="UP001462640"/>
    </source>
</evidence>
<dbReference type="SUPFAM" id="SSF50494">
    <property type="entry name" value="Trypsin-like serine proteases"/>
    <property type="match status" value="1"/>
</dbReference>
<name>A0ABV0GI01_9BURK</name>
<proteinExistence type="predicted"/>
<feature type="chain" id="PRO_5045216497" evidence="1">
    <location>
        <begin position="35"/>
        <end position="267"/>
    </location>
</feature>
<keyword evidence="1" id="KW-0732">Signal</keyword>
<accession>A0ABV0GI01</accession>
<feature type="signal peptide" evidence="1">
    <location>
        <begin position="1"/>
        <end position="34"/>
    </location>
</feature>
<evidence type="ECO:0000313" key="2">
    <source>
        <dbReference type="EMBL" id="MEO3714697.1"/>
    </source>
</evidence>
<dbReference type="Pfam" id="PF13365">
    <property type="entry name" value="Trypsin_2"/>
    <property type="match status" value="1"/>
</dbReference>
<keyword evidence="2" id="KW-0645">Protease</keyword>
<dbReference type="InterPro" id="IPR009003">
    <property type="entry name" value="Peptidase_S1_PA"/>
</dbReference>
<comment type="caution">
    <text evidence="2">The sequence shown here is derived from an EMBL/GenBank/DDBJ whole genome shotgun (WGS) entry which is preliminary data.</text>
</comment>
<dbReference type="GO" id="GO:0006508">
    <property type="term" value="P:proteolysis"/>
    <property type="evidence" value="ECO:0007669"/>
    <property type="project" value="UniProtKB-KW"/>
</dbReference>
<keyword evidence="3" id="KW-1185">Reference proteome</keyword>
<sequence>MDKQGTFWGGRTSRRCVLAGLLAWGAVLPGLATAALPETVQQLKPSVLMVGTYAETDTPRFNFRGTGFAVLEGRHVLTNAHVIPEAASLIEGRRLVVQVPEGKGKWSQRTALVVAQDVSRDLALLSVEGAPVKPLRLASADQLREGMDIALMGFPLAGAVGYTAVTHRGVLAAMTDVVLPPPVAQALSPRAIRQLRDGGFQVMQLDVTAYPGNSGGPVFEPDSGLVLGVVSMVLIKGTRESALSSPTGITYAIPADVAAEFVRSSKP</sequence>
<gene>
    <name evidence="2" type="ORF">ABDJ40_18150</name>
</gene>
<dbReference type="InterPro" id="IPR043504">
    <property type="entry name" value="Peptidase_S1_PA_chymotrypsin"/>
</dbReference>
<evidence type="ECO:0000256" key="1">
    <source>
        <dbReference type="SAM" id="SignalP"/>
    </source>
</evidence>
<dbReference type="PANTHER" id="PTHR43019">
    <property type="entry name" value="SERINE ENDOPROTEASE DEGS"/>
    <property type="match status" value="1"/>
</dbReference>
<dbReference type="EMBL" id="JBDPZC010000009">
    <property type="protein sequence ID" value="MEO3714697.1"/>
    <property type="molecule type" value="Genomic_DNA"/>
</dbReference>